<keyword evidence="1" id="KW-0507">mRNA processing</keyword>
<keyword evidence="3" id="KW-0508">mRNA splicing</keyword>
<name>A0AAV2T620_CALDB</name>
<dbReference type="AlphaFoldDB" id="A0AAV2T620"/>
<dbReference type="GO" id="GO:0003723">
    <property type="term" value="F:RNA binding"/>
    <property type="evidence" value="ECO:0007669"/>
    <property type="project" value="UniProtKB-UniRule"/>
</dbReference>
<dbReference type="SMART" id="SM00360">
    <property type="entry name" value="RRM"/>
    <property type="match status" value="1"/>
</dbReference>
<dbReference type="GO" id="GO:0008380">
    <property type="term" value="P:RNA splicing"/>
    <property type="evidence" value="ECO:0007669"/>
    <property type="project" value="UniProtKB-KW"/>
</dbReference>
<evidence type="ECO:0000256" key="4">
    <source>
        <dbReference type="PROSITE-ProRule" id="PRU00176"/>
    </source>
</evidence>
<evidence type="ECO:0000313" key="8">
    <source>
        <dbReference type="Proteomes" id="UP001497525"/>
    </source>
</evidence>
<accession>A0AAV2T620</accession>
<dbReference type="Pfam" id="PF00076">
    <property type="entry name" value="RRM_1"/>
    <property type="match status" value="1"/>
</dbReference>
<feature type="domain" description="RRM" evidence="6">
    <location>
        <begin position="56"/>
        <end position="137"/>
    </location>
</feature>
<dbReference type="InterPro" id="IPR000504">
    <property type="entry name" value="RRM_dom"/>
</dbReference>
<organism evidence="7 8">
    <name type="scientific">Calicophoron daubneyi</name>
    <name type="common">Rumen fluke</name>
    <name type="synonym">Paramphistomum daubneyi</name>
    <dbReference type="NCBI Taxonomy" id="300641"/>
    <lineage>
        <taxon>Eukaryota</taxon>
        <taxon>Metazoa</taxon>
        <taxon>Spiralia</taxon>
        <taxon>Lophotrochozoa</taxon>
        <taxon>Platyhelminthes</taxon>
        <taxon>Trematoda</taxon>
        <taxon>Digenea</taxon>
        <taxon>Plagiorchiida</taxon>
        <taxon>Pronocephalata</taxon>
        <taxon>Paramphistomoidea</taxon>
        <taxon>Paramphistomidae</taxon>
        <taxon>Calicophoron</taxon>
    </lineage>
</organism>
<evidence type="ECO:0000256" key="3">
    <source>
        <dbReference type="ARBA" id="ARBA00023187"/>
    </source>
</evidence>
<dbReference type="GO" id="GO:0006397">
    <property type="term" value="P:mRNA processing"/>
    <property type="evidence" value="ECO:0007669"/>
    <property type="project" value="UniProtKB-KW"/>
</dbReference>
<feature type="region of interest" description="Disordered" evidence="5">
    <location>
        <begin position="302"/>
        <end position="345"/>
    </location>
</feature>
<sequence length="345" mass="38174">MNWTGQAHGMRLGPRIRSHLKVVKNAEPKANERGLEYPSNSEDLIEAASIAQHDPHRLWLGGIPPRTTEYAILQLTRQFGQLSDFHFPVHRAGELQGSTVGYCFVTYKEEDAASKALKLLNGLNFHGHRLVARHAHPTRDEITIAQRASEEAARLRIAEQARLCETKLAARLMQVDGADLTTDQCGPVLILSNHKKSDEDENTNFSERPTEVLPDMCGKLGRIGPSKPPKAMTEPHTASTSSRNACNPERPSRTTAAINRIESALRHLEKNPVGGVELLQPSALKPPLPITYSVLANAKARNAPRGGYSHSRLRSGGYHQGSHYIGERGRRSKCTDQTKTIYSRL</sequence>
<evidence type="ECO:0000313" key="7">
    <source>
        <dbReference type="EMBL" id="CAL5132205.1"/>
    </source>
</evidence>
<dbReference type="Proteomes" id="UP001497525">
    <property type="component" value="Unassembled WGS sequence"/>
</dbReference>
<dbReference type="SUPFAM" id="SSF54928">
    <property type="entry name" value="RNA-binding domain, RBD"/>
    <property type="match status" value="1"/>
</dbReference>
<evidence type="ECO:0000259" key="6">
    <source>
        <dbReference type="PROSITE" id="PS50102"/>
    </source>
</evidence>
<feature type="compositionally biased region" description="Polar residues" evidence="5">
    <location>
        <begin position="236"/>
        <end position="245"/>
    </location>
</feature>
<protein>
    <recommendedName>
        <fullName evidence="6">RRM domain-containing protein</fullName>
    </recommendedName>
</protein>
<dbReference type="EMBL" id="CAXLJL010000123">
    <property type="protein sequence ID" value="CAL5132205.1"/>
    <property type="molecule type" value="Genomic_DNA"/>
</dbReference>
<comment type="caution">
    <text evidence="7">The sequence shown here is derived from an EMBL/GenBank/DDBJ whole genome shotgun (WGS) entry which is preliminary data.</text>
</comment>
<gene>
    <name evidence="7" type="ORF">CDAUBV1_LOCUS5049</name>
</gene>
<evidence type="ECO:0000256" key="2">
    <source>
        <dbReference type="ARBA" id="ARBA00022884"/>
    </source>
</evidence>
<dbReference type="InterPro" id="IPR012677">
    <property type="entry name" value="Nucleotide-bd_a/b_plait_sf"/>
</dbReference>
<dbReference type="PANTHER" id="PTHR23139">
    <property type="entry name" value="RNA-BINDING PROTEIN"/>
    <property type="match status" value="1"/>
</dbReference>
<proteinExistence type="predicted"/>
<dbReference type="PROSITE" id="PS50102">
    <property type="entry name" value="RRM"/>
    <property type="match status" value="1"/>
</dbReference>
<feature type="region of interest" description="Disordered" evidence="5">
    <location>
        <begin position="223"/>
        <end position="251"/>
    </location>
</feature>
<reference evidence="7" key="1">
    <citation type="submission" date="2024-06" db="EMBL/GenBank/DDBJ databases">
        <authorList>
            <person name="Liu X."/>
            <person name="Lenzi L."/>
            <person name="Haldenby T S."/>
            <person name="Uol C."/>
        </authorList>
    </citation>
    <scope>NUCLEOTIDE SEQUENCE</scope>
</reference>
<evidence type="ECO:0000256" key="1">
    <source>
        <dbReference type="ARBA" id="ARBA00022664"/>
    </source>
</evidence>
<keyword evidence="2 4" id="KW-0694">RNA-binding</keyword>
<feature type="compositionally biased region" description="Basic and acidic residues" evidence="5">
    <location>
        <begin position="325"/>
        <end position="336"/>
    </location>
</feature>
<dbReference type="Gene3D" id="3.30.70.330">
    <property type="match status" value="1"/>
</dbReference>
<evidence type="ECO:0000256" key="5">
    <source>
        <dbReference type="SAM" id="MobiDB-lite"/>
    </source>
</evidence>
<dbReference type="InterPro" id="IPR035979">
    <property type="entry name" value="RBD_domain_sf"/>
</dbReference>